<keyword evidence="2" id="KW-1185">Reference proteome</keyword>
<evidence type="ECO:0000313" key="1">
    <source>
        <dbReference type="EMBL" id="VDN40492.1"/>
    </source>
</evidence>
<protein>
    <submittedName>
        <fullName evidence="1">Uncharacterized protein</fullName>
    </submittedName>
</protein>
<reference evidence="1 2" key="1">
    <citation type="submission" date="2018-11" db="EMBL/GenBank/DDBJ databases">
        <authorList>
            <consortium name="Pathogen Informatics"/>
        </authorList>
    </citation>
    <scope>NUCLEOTIDE SEQUENCE [LARGE SCALE GENOMIC DNA]</scope>
</reference>
<dbReference type="AlphaFoldDB" id="A0A3P7R9S0"/>
<accession>A0A3P7R9S0</accession>
<dbReference type="OrthoDB" id="5856685at2759"/>
<organism evidence="1 2">
    <name type="scientific">Gongylonema pulchrum</name>
    <dbReference type="NCBI Taxonomy" id="637853"/>
    <lineage>
        <taxon>Eukaryota</taxon>
        <taxon>Metazoa</taxon>
        <taxon>Ecdysozoa</taxon>
        <taxon>Nematoda</taxon>
        <taxon>Chromadorea</taxon>
        <taxon>Rhabditida</taxon>
        <taxon>Spirurina</taxon>
        <taxon>Spiruromorpha</taxon>
        <taxon>Spiruroidea</taxon>
        <taxon>Gongylonematidae</taxon>
        <taxon>Gongylonema</taxon>
    </lineage>
</organism>
<name>A0A3P7R9S0_9BILA</name>
<dbReference type="Proteomes" id="UP000271098">
    <property type="component" value="Unassembled WGS sequence"/>
</dbReference>
<sequence length="115" mass="13465">MPTAMELLSFENPYRLADEQNILEMLQVATEIDHTFTYAERNSEFCFEPNDPTLKGRSIVFADIGPLITVTERYNGIDQSREEWIKTDWNQFLWAIRGKCTFVGCFNNLQNNMLF</sequence>
<gene>
    <name evidence="1" type="ORF">GPUH_LOCUS22751</name>
</gene>
<evidence type="ECO:0000313" key="2">
    <source>
        <dbReference type="Proteomes" id="UP000271098"/>
    </source>
</evidence>
<dbReference type="EMBL" id="UYRT01095871">
    <property type="protein sequence ID" value="VDN40492.1"/>
    <property type="molecule type" value="Genomic_DNA"/>
</dbReference>
<proteinExistence type="predicted"/>